<dbReference type="EMBL" id="KL142386">
    <property type="protein sequence ID" value="KDR73333.1"/>
    <property type="molecule type" value="Genomic_DNA"/>
</dbReference>
<organism evidence="1 2">
    <name type="scientific">Galerina marginata (strain CBS 339.88)</name>
    <dbReference type="NCBI Taxonomy" id="685588"/>
    <lineage>
        <taxon>Eukaryota</taxon>
        <taxon>Fungi</taxon>
        <taxon>Dikarya</taxon>
        <taxon>Basidiomycota</taxon>
        <taxon>Agaricomycotina</taxon>
        <taxon>Agaricomycetes</taxon>
        <taxon>Agaricomycetidae</taxon>
        <taxon>Agaricales</taxon>
        <taxon>Agaricineae</taxon>
        <taxon>Strophariaceae</taxon>
        <taxon>Galerina</taxon>
    </lineage>
</organism>
<dbReference type="AlphaFoldDB" id="A0A067T2S6"/>
<keyword evidence="2" id="KW-1185">Reference proteome</keyword>
<dbReference type="OrthoDB" id="3041043at2759"/>
<protein>
    <submittedName>
        <fullName evidence="1">Uncharacterized protein</fullName>
    </submittedName>
</protein>
<name>A0A067T2S6_GALM3</name>
<proteinExistence type="predicted"/>
<sequence>MVDVEDLPGKDIWGSFSPGHRFVGDSKCWTLTILPALALPKSTMDANSWTLLDDWSDLQMQYSLLSSSRLRFSYLIMDEPLQNSHRGRSTNY</sequence>
<gene>
    <name evidence="1" type="ORF">GALMADRAFT_270157</name>
</gene>
<reference evidence="2" key="1">
    <citation type="journal article" date="2014" name="Proc. Natl. Acad. Sci. U.S.A.">
        <title>Extensive sampling of basidiomycete genomes demonstrates inadequacy of the white-rot/brown-rot paradigm for wood decay fungi.</title>
        <authorList>
            <person name="Riley R."/>
            <person name="Salamov A.A."/>
            <person name="Brown D.W."/>
            <person name="Nagy L.G."/>
            <person name="Floudas D."/>
            <person name="Held B.W."/>
            <person name="Levasseur A."/>
            <person name="Lombard V."/>
            <person name="Morin E."/>
            <person name="Otillar R."/>
            <person name="Lindquist E.A."/>
            <person name="Sun H."/>
            <person name="LaButti K.M."/>
            <person name="Schmutz J."/>
            <person name="Jabbour D."/>
            <person name="Luo H."/>
            <person name="Baker S.E."/>
            <person name="Pisabarro A.G."/>
            <person name="Walton J.D."/>
            <person name="Blanchette R.A."/>
            <person name="Henrissat B."/>
            <person name="Martin F."/>
            <person name="Cullen D."/>
            <person name="Hibbett D.S."/>
            <person name="Grigoriev I.V."/>
        </authorList>
    </citation>
    <scope>NUCLEOTIDE SEQUENCE [LARGE SCALE GENOMIC DNA]</scope>
    <source>
        <strain evidence="2">CBS 339.88</strain>
    </source>
</reference>
<dbReference type="Proteomes" id="UP000027222">
    <property type="component" value="Unassembled WGS sequence"/>
</dbReference>
<evidence type="ECO:0000313" key="2">
    <source>
        <dbReference type="Proteomes" id="UP000027222"/>
    </source>
</evidence>
<dbReference type="STRING" id="685588.A0A067T2S6"/>
<dbReference type="HOGENOM" id="CLU_2413405_0_0_1"/>
<evidence type="ECO:0000313" key="1">
    <source>
        <dbReference type="EMBL" id="KDR73333.1"/>
    </source>
</evidence>
<accession>A0A067T2S6</accession>